<dbReference type="STRING" id="699218.HMPREF0889_1309"/>
<dbReference type="EMBL" id="ADGP01000017">
    <property type="protein sequence ID" value="EFD94189.1"/>
    <property type="molecule type" value="Genomic_DNA"/>
</dbReference>
<keyword evidence="9" id="KW-1185">Reference proteome</keyword>
<dbReference type="InterPro" id="IPR036366">
    <property type="entry name" value="PGBDSf"/>
</dbReference>
<dbReference type="SUPFAM" id="SSF47090">
    <property type="entry name" value="PGBD-like"/>
    <property type="match status" value="1"/>
</dbReference>
<dbReference type="PANTHER" id="PTHR47053">
    <property type="entry name" value="MUREIN DD-ENDOPEPTIDASE MEPH-RELATED"/>
    <property type="match status" value="1"/>
</dbReference>
<evidence type="ECO:0000313" key="6">
    <source>
        <dbReference type="EMBL" id="EFD94189.1"/>
    </source>
</evidence>
<dbReference type="Proteomes" id="UP000003242">
    <property type="component" value="Unassembled WGS sequence"/>
</dbReference>
<dbReference type="OrthoDB" id="9808890at2"/>
<reference evidence="7 9" key="3">
    <citation type="submission" date="2011-04" db="EMBL/GenBank/DDBJ databases">
        <authorList>
            <person name="Harkins D.M."/>
            <person name="Madupu R."/>
            <person name="Durkin A.S."/>
            <person name="Torralba M."/>
            <person name="Methe B."/>
            <person name="Sutton G.G."/>
            <person name="Nelson K.E."/>
        </authorList>
    </citation>
    <scope>NUCLEOTIDE SEQUENCE [LARGE SCALE GENOMIC DNA]</scope>
    <source>
        <strain evidence="7 9">UPII 199-6</strain>
    </source>
</reference>
<evidence type="ECO:0000256" key="1">
    <source>
        <dbReference type="ARBA" id="ARBA00007074"/>
    </source>
</evidence>
<name>D3LUB5_9FIRM</name>
<dbReference type="Gene3D" id="3.90.1720.10">
    <property type="entry name" value="endopeptidase domain like (from Nostoc punctiforme)"/>
    <property type="match status" value="1"/>
</dbReference>
<keyword evidence="2" id="KW-0645">Protease</keyword>
<evidence type="ECO:0000313" key="8">
    <source>
        <dbReference type="Proteomes" id="UP000003242"/>
    </source>
</evidence>
<dbReference type="Pfam" id="PF01471">
    <property type="entry name" value="PG_binding_1"/>
    <property type="match status" value="1"/>
</dbReference>
<comment type="similarity">
    <text evidence="1">Belongs to the peptidase C40 family.</text>
</comment>
<reference evidence="6" key="2">
    <citation type="submission" date="2009-12" db="EMBL/GenBank/DDBJ databases">
        <authorList>
            <person name="Madupu R."/>
            <person name="Durkin A.S."/>
            <person name="Torralba M."/>
            <person name="Methe B."/>
            <person name="Sutton G.G."/>
            <person name="Strausberg R.L."/>
            <person name="Nelson K.E."/>
        </authorList>
    </citation>
    <scope>NUCLEOTIDE SEQUENCE</scope>
    <source>
        <strain evidence="6">28L</strain>
    </source>
</reference>
<keyword evidence="3" id="KW-0378">Hydrolase</keyword>
<dbReference type="SUPFAM" id="SSF54001">
    <property type="entry name" value="Cysteine proteinases"/>
    <property type="match status" value="1"/>
</dbReference>
<dbReference type="GO" id="GO:0006508">
    <property type="term" value="P:proteolysis"/>
    <property type="evidence" value="ECO:0007669"/>
    <property type="project" value="UniProtKB-KW"/>
</dbReference>
<evidence type="ECO:0000313" key="7">
    <source>
        <dbReference type="EMBL" id="EGL35110.1"/>
    </source>
</evidence>
<evidence type="ECO:0000313" key="9">
    <source>
        <dbReference type="Proteomes" id="UP000004018"/>
    </source>
</evidence>
<dbReference type="InterPro" id="IPR036365">
    <property type="entry name" value="PGBD-like_sf"/>
</dbReference>
<dbReference type="InterPro" id="IPR002477">
    <property type="entry name" value="Peptidoglycan-bd-like"/>
</dbReference>
<dbReference type="Pfam" id="PF00877">
    <property type="entry name" value="NLPC_P60"/>
    <property type="match status" value="1"/>
</dbReference>
<dbReference type="eggNOG" id="COG0791">
    <property type="taxonomic scope" value="Bacteria"/>
</dbReference>
<evidence type="ECO:0000256" key="3">
    <source>
        <dbReference type="ARBA" id="ARBA00022801"/>
    </source>
</evidence>
<dbReference type="InterPro" id="IPR038765">
    <property type="entry name" value="Papain-like_cys_pep_sf"/>
</dbReference>
<dbReference type="PANTHER" id="PTHR47053:SF1">
    <property type="entry name" value="MUREIN DD-ENDOPEPTIDASE MEPH-RELATED"/>
    <property type="match status" value="1"/>
</dbReference>
<dbReference type="PROSITE" id="PS51935">
    <property type="entry name" value="NLPC_P60"/>
    <property type="match status" value="1"/>
</dbReference>
<reference evidence="8" key="1">
    <citation type="submission" date="2009-12" db="EMBL/GenBank/DDBJ databases">
        <title>Sequence of Clostridiales genomosp. BVAB3 str. UPII9-5.</title>
        <authorList>
            <person name="Madupu R."/>
            <person name="Durkin A.S."/>
            <person name="Torralba M."/>
            <person name="Methe B."/>
            <person name="Sutton G.G."/>
            <person name="Strausberg R.L."/>
            <person name="Nelson K.E."/>
        </authorList>
    </citation>
    <scope>NUCLEOTIDE SEQUENCE [LARGE SCALE GENOMIC DNA]</scope>
    <source>
        <strain evidence="8">28L</strain>
    </source>
</reference>
<dbReference type="InterPro" id="IPR000064">
    <property type="entry name" value="NLP_P60_dom"/>
</dbReference>
<accession>D3LUB5</accession>
<evidence type="ECO:0000256" key="2">
    <source>
        <dbReference type="ARBA" id="ARBA00022670"/>
    </source>
</evidence>
<comment type="caution">
    <text evidence="6">The sequence shown here is derived from an EMBL/GenBank/DDBJ whole genome shotgun (WGS) entry which is preliminary data.</text>
</comment>
<dbReference type="AlphaFoldDB" id="D3LUB5"/>
<dbReference type="InterPro" id="IPR051202">
    <property type="entry name" value="Peptidase_C40"/>
</dbReference>
<protein>
    <submittedName>
        <fullName evidence="6">NlpC/P60 family protein</fullName>
    </submittedName>
</protein>
<sequence length="227" mass="24676">MIQRQLRKIGYNIRDDGRYSPQTAAAVADFQRKRQFAVSGIVGAQTYYVLTGKRTVSAAGDVVPEPERRNIGGYKFTAHSGNGSRGAVFATESVSLSPAYAAWCRQLLTSAYQYLGVPYVPGGSSPNGFDCSGFTKYVFSHCGISLPRQADAQFQVGMEVARERLSPGDLVFFSTYAEGISHAGIYVGNNQFISATTSSGIRVDRLDSAYWAARYVGAKRIYGQDIS</sequence>
<keyword evidence="4" id="KW-0788">Thiol protease</keyword>
<evidence type="ECO:0000259" key="5">
    <source>
        <dbReference type="PROSITE" id="PS51935"/>
    </source>
</evidence>
<gene>
    <name evidence="6" type="ORF">HMPREF0889_1309</name>
    <name evidence="7" type="ORF">HMPREF1039_0657</name>
</gene>
<evidence type="ECO:0000256" key="4">
    <source>
        <dbReference type="ARBA" id="ARBA00022807"/>
    </source>
</evidence>
<dbReference type="Gene3D" id="1.10.101.10">
    <property type="entry name" value="PGBD-like superfamily/PGBD"/>
    <property type="match status" value="1"/>
</dbReference>
<organism evidence="6 8">
    <name type="scientific">Megasphaera lornae</name>
    <dbReference type="NCBI Taxonomy" id="1000568"/>
    <lineage>
        <taxon>Bacteria</taxon>
        <taxon>Bacillati</taxon>
        <taxon>Bacillota</taxon>
        <taxon>Negativicutes</taxon>
        <taxon>Veillonellales</taxon>
        <taxon>Veillonellaceae</taxon>
        <taxon>Megasphaera</taxon>
    </lineage>
</organism>
<dbReference type="EMBL" id="AFIJ01000045">
    <property type="protein sequence ID" value="EGL35110.1"/>
    <property type="molecule type" value="Genomic_DNA"/>
</dbReference>
<proteinExistence type="inferred from homology"/>
<feature type="domain" description="NlpC/P60" evidence="5">
    <location>
        <begin position="101"/>
        <end position="222"/>
    </location>
</feature>
<dbReference type="Proteomes" id="UP000004018">
    <property type="component" value="Unassembled WGS sequence"/>
</dbReference>
<dbReference type="GO" id="GO:0008234">
    <property type="term" value="F:cysteine-type peptidase activity"/>
    <property type="evidence" value="ECO:0007669"/>
    <property type="project" value="UniProtKB-KW"/>
</dbReference>